<keyword evidence="10" id="KW-1185">Reference proteome</keyword>
<dbReference type="GO" id="GO:0006282">
    <property type="term" value="P:regulation of DNA repair"/>
    <property type="evidence" value="ECO:0007669"/>
    <property type="project" value="UniProtKB-UniRule"/>
</dbReference>
<evidence type="ECO:0000259" key="7">
    <source>
        <dbReference type="Pfam" id="PF21981"/>
    </source>
</evidence>
<dbReference type="InterPro" id="IPR053925">
    <property type="entry name" value="RecX_HTH_3rd"/>
</dbReference>
<organism evidence="9 10">
    <name type="scientific">Cytobacillus kochii</name>
    <dbReference type="NCBI Taxonomy" id="859143"/>
    <lineage>
        <taxon>Bacteria</taxon>
        <taxon>Bacillati</taxon>
        <taxon>Bacillota</taxon>
        <taxon>Bacilli</taxon>
        <taxon>Bacillales</taxon>
        <taxon>Bacillaceae</taxon>
        <taxon>Cytobacillus</taxon>
    </lineage>
</organism>
<evidence type="ECO:0000256" key="4">
    <source>
        <dbReference type="ARBA" id="ARBA00022490"/>
    </source>
</evidence>
<dbReference type="Pfam" id="PF21981">
    <property type="entry name" value="RecX_HTH3"/>
    <property type="match status" value="2"/>
</dbReference>
<dbReference type="AlphaFoldDB" id="A0A248TE43"/>
<gene>
    <name evidence="5" type="primary">recX</name>
    <name evidence="9" type="ORF">CKF48_03310</name>
</gene>
<dbReference type="OrthoDB" id="5421057at2"/>
<comment type="subcellular location">
    <subcellularLocation>
        <location evidence="1 5">Cytoplasm</location>
    </subcellularLocation>
</comment>
<dbReference type="GO" id="GO:0005737">
    <property type="term" value="C:cytoplasm"/>
    <property type="evidence" value="ECO:0007669"/>
    <property type="project" value="UniProtKB-SubCell"/>
</dbReference>
<comment type="similarity">
    <text evidence="2 5">Belongs to the RecX family.</text>
</comment>
<evidence type="ECO:0000256" key="1">
    <source>
        <dbReference type="ARBA" id="ARBA00004496"/>
    </source>
</evidence>
<dbReference type="HAMAP" id="MF_01114">
    <property type="entry name" value="RecX"/>
    <property type="match status" value="1"/>
</dbReference>
<feature type="domain" description="RecX third three-helical" evidence="7">
    <location>
        <begin position="159"/>
        <end position="206"/>
    </location>
</feature>
<accession>A0A248TE43</accession>
<dbReference type="Pfam" id="PF02631">
    <property type="entry name" value="RecX_HTH2"/>
    <property type="match status" value="1"/>
</dbReference>
<protein>
    <recommendedName>
        <fullName evidence="3 5">Regulatory protein RecX</fullName>
    </recommendedName>
</protein>
<feature type="domain" description="RecX third three-helical" evidence="7">
    <location>
        <begin position="216"/>
        <end position="263"/>
    </location>
</feature>
<dbReference type="Pfam" id="PF21982">
    <property type="entry name" value="RecX_HTH1"/>
    <property type="match status" value="1"/>
</dbReference>
<dbReference type="EMBL" id="CP022983">
    <property type="protein sequence ID" value="ASV66436.1"/>
    <property type="molecule type" value="Genomic_DNA"/>
</dbReference>
<dbReference type="InterPro" id="IPR053926">
    <property type="entry name" value="RecX_HTH_1st"/>
</dbReference>
<evidence type="ECO:0000256" key="2">
    <source>
        <dbReference type="ARBA" id="ARBA00009695"/>
    </source>
</evidence>
<reference evidence="9 10" key="1">
    <citation type="submission" date="2017-08" db="EMBL/GenBank/DDBJ databases">
        <title>Complete Genome Sequence of Bacillus kochii Oregon-R-modENCODE STRAIN BDGP4, isolated from Drosophila melanogaster gut.</title>
        <authorList>
            <person name="Wan K.H."/>
            <person name="Yu C."/>
            <person name="Park S."/>
            <person name="Hammonds A.S."/>
            <person name="Booth B.W."/>
            <person name="Celniker S.E."/>
        </authorList>
    </citation>
    <scope>NUCLEOTIDE SEQUENCE [LARGE SCALE GENOMIC DNA]</scope>
    <source>
        <strain evidence="9 10">BDGP4</strain>
    </source>
</reference>
<dbReference type="KEGG" id="bko:CKF48_03310"/>
<evidence type="ECO:0000313" key="9">
    <source>
        <dbReference type="EMBL" id="ASV66436.1"/>
    </source>
</evidence>
<proteinExistence type="inferred from homology"/>
<dbReference type="PANTHER" id="PTHR33602">
    <property type="entry name" value="REGULATORY PROTEIN RECX FAMILY PROTEIN"/>
    <property type="match status" value="1"/>
</dbReference>
<dbReference type="InterPro" id="IPR036388">
    <property type="entry name" value="WH-like_DNA-bd_sf"/>
</dbReference>
<dbReference type="Proteomes" id="UP000215137">
    <property type="component" value="Chromosome"/>
</dbReference>
<dbReference type="InterPro" id="IPR003783">
    <property type="entry name" value="Regulatory_RecX"/>
</dbReference>
<evidence type="ECO:0000256" key="3">
    <source>
        <dbReference type="ARBA" id="ARBA00018111"/>
    </source>
</evidence>
<feature type="domain" description="RecX second three-helical" evidence="6">
    <location>
        <begin position="112"/>
        <end position="152"/>
    </location>
</feature>
<evidence type="ECO:0000259" key="8">
    <source>
        <dbReference type="Pfam" id="PF21982"/>
    </source>
</evidence>
<comment type="function">
    <text evidence="5">Modulates RecA activity.</text>
</comment>
<sequence length="269" mass="31995">MPTITKITIQKKNKDRYNIYTDSEHGETYAFSVDEDVLIKYNMKKGKEIDSLLIGEIQFQDEIRKAYNTAIHYLSSRMRSESEVRTHLIKKEYAVELIDEVIHKLYQYQFLNDEEFAIAFVRTQKNTTDKGPNIIRYELKDKGIAEKIIQDVIELYPKEEQVETAISLCQKYTLKYKKDSSRMMQQKIEQMLTRKGFSYDMIQLALEEIQLDKDDDEEMGALKRQAEKISRKYNHEEPFIYEQKLKQALFRKGFPLHLIDAYLKENKDV</sequence>
<dbReference type="InterPro" id="IPR053924">
    <property type="entry name" value="RecX_HTH_2nd"/>
</dbReference>
<name>A0A248TE43_9BACI</name>
<evidence type="ECO:0000256" key="5">
    <source>
        <dbReference type="HAMAP-Rule" id="MF_01114"/>
    </source>
</evidence>
<dbReference type="Gene3D" id="1.10.10.10">
    <property type="entry name" value="Winged helix-like DNA-binding domain superfamily/Winged helix DNA-binding domain"/>
    <property type="match status" value="4"/>
</dbReference>
<dbReference type="RefSeq" id="WP_095370011.1">
    <property type="nucleotide sequence ID" value="NZ_CP022983.1"/>
</dbReference>
<evidence type="ECO:0000313" key="10">
    <source>
        <dbReference type="Proteomes" id="UP000215137"/>
    </source>
</evidence>
<dbReference type="PANTHER" id="PTHR33602:SF1">
    <property type="entry name" value="REGULATORY PROTEIN RECX FAMILY PROTEIN"/>
    <property type="match status" value="1"/>
</dbReference>
<keyword evidence="4 5" id="KW-0963">Cytoplasm</keyword>
<feature type="domain" description="RecX first three-helical" evidence="8">
    <location>
        <begin position="66"/>
        <end position="105"/>
    </location>
</feature>
<evidence type="ECO:0000259" key="6">
    <source>
        <dbReference type="Pfam" id="PF02631"/>
    </source>
</evidence>
<dbReference type="NCBIfam" id="NF010733">
    <property type="entry name" value="PRK14135.1"/>
    <property type="match status" value="1"/>
</dbReference>